<evidence type="ECO:0000313" key="4">
    <source>
        <dbReference type="Proteomes" id="UP001566331"/>
    </source>
</evidence>
<feature type="domain" description="3-keto-alpha-glucoside-1,2-lyase/3-keto-2-hydroxy-glucal hydratase" evidence="2">
    <location>
        <begin position="73"/>
        <end position="255"/>
    </location>
</feature>
<dbReference type="Proteomes" id="UP001566331">
    <property type="component" value="Unassembled WGS sequence"/>
</dbReference>
<organism evidence="3 4">
    <name type="scientific">Luteimonas salinilitoris</name>
    <dbReference type="NCBI Taxonomy" id="3237697"/>
    <lineage>
        <taxon>Bacteria</taxon>
        <taxon>Pseudomonadati</taxon>
        <taxon>Pseudomonadota</taxon>
        <taxon>Gammaproteobacteria</taxon>
        <taxon>Lysobacterales</taxon>
        <taxon>Lysobacteraceae</taxon>
        <taxon>Luteimonas</taxon>
    </lineage>
</organism>
<evidence type="ECO:0000313" key="3">
    <source>
        <dbReference type="EMBL" id="MEZ0473742.1"/>
    </source>
</evidence>
<dbReference type="RefSeq" id="WP_370562910.1">
    <property type="nucleotide sequence ID" value="NZ_JBFWIB010000002.1"/>
</dbReference>
<sequence>MPPITRRDLLGAAAAAGVLAMPVAAMSAPRRSVPVMRRSDWRTYLMQIGFLGACLLALAGCVSAQPAEQARDDWQTLFDGKTLAGWRASEAPGSFSVHDGAIVVRGPRSHLYYVGPVERHDFRNFELQLEVMTRPGANSGVYFHTAWQDEGWPAKGYEVQVNNSQSDPKRTGGLYGVKDNYQAPAKDDVWFTLRIRVEDRRIRTFVDDKPIVDYTQPARPERPADMRGRVLSSGTFALQAHDPDSEVHYRNIKVRALP</sequence>
<dbReference type="Pfam" id="PF06439">
    <property type="entry name" value="3keto-disac_hyd"/>
    <property type="match status" value="1"/>
</dbReference>
<evidence type="ECO:0000256" key="1">
    <source>
        <dbReference type="SAM" id="Phobius"/>
    </source>
</evidence>
<keyword evidence="1" id="KW-1133">Transmembrane helix</keyword>
<dbReference type="PROSITE" id="PS51318">
    <property type="entry name" value="TAT"/>
    <property type="match status" value="1"/>
</dbReference>
<accession>A0ABV4HLY8</accession>
<keyword evidence="1" id="KW-0812">Transmembrane</keyword>
<reference evidence="3 4" key="1">
    <citation type="submission" date="2024-07" db="EMBL/GenBank/DDBJ databases">
        <title>Luteimonas salilacus sp. nov., isolated from the shore soil of Salt Lake in Tibet of China.</title>
        <authorList>
            <person name="Zhang X."/>
            <person name="Li A."/>
        </authorList>
    </citation>
    <scope>NUCLEOTIDE SEQUENCE [LARGE SCALE GENOMIC DNA]</scope>
    <source>
        <strain evidence="3 4">B3-2-R+30</strain>
    </source>
</reference>
<dbReference type="EMBL" id="JBFWIC010000003">
    <property type="protein sequence ID" value="MEZ0473742.1"/>
    <property type="molecule type" value="Genomic_DNA"/>
</dbReference>
<feature type="transmembrane region" description="Helical" evidence="1">
    <location>
        <begin position="43"/>
        <end position="62"/>
    </location>
</feature>
<evidence type="ECO:0000259" key="2">
    <source>
        <dbReference type="Pfam" id="PF06439"/>
    </source>
</evidence>
<proteinExistence type="predicted"/>
<dbReference type="InterPro" id="IPR006311">
    <property type="entry name" value="TAT_signal"/>
</dbReference>
<dbReference type="Gene3D" id="2.60.120.560">
    <property type="entry name" value="Exo-inulinase, domain 1"/>
    <property type="match status" value="1"/>
</dbReference>
<comment type="caution">
    <text evidence="3">The sequence shown here is derived from an EMBL/GenBank/DDBJ whole genome shotgun (WGS) entry which is preliminary data.</text>
</comment>
<dbReference type="InterPro" id="IPR010496">
    <property type="entry name" value="AL/BT2_dom"/>
</dbReference>
<keyword evidence="4" id="KW-1185">Reference proteome</keyword>
<keyword evidence="1" id="KW-0472">Membrane</keyword>
<name>A0ABV4HLY8_9GAMM</name>
<protein>
    <submittedName>
        <fullName evidence="3">DUF1080 domain-containing protein</fullName>
    </submittedName>
</protein>
<gene>
    <name evidence="3" type="ORF">AB6713_03790</name>
</gene>